<dbReference type="EMBL" id="JASHIF010000011">
    <property type="protein sequence ID" value="MDI9860540.1"/>
    <property type="molecule type" value="Genomic_DNA"/>
</dbReference>
<feature type="signal peptide" evidence="1">
    <location>
        <begin position="1"/>
        <end position="19"/>
    </location>
</feature>
<keyword evidence="1" id="KW-0732">Signal</keyword>
<accession>A0ABT6YAD8</accession>
<feature type="chain" id="PRO_5046783392" evidence="1">
    <location>
        <begin position="20"/>
        <end position="2254"/>
    </location>
</feature>
<gene>
    <name evidence="2" type="ORF">QM524_15100</name>
</gene>
<protein>
    <submittedName>
        <fullName evidence="2">Carboxypeptidase-like regulatory domain-containing protein</fullName>
    </submittedName>
</protein>
<proteinExistence type="predicted"/>
<evidence type="ECO:0000313" key="2">
    <source>
        <dbReference type="EMBL" id="MDI9860540.1"/>
    </source>
</evidence>
<reference evidence="2 3" key="1">
    <citation type="submission" date="2023-05" db="EMBL/GenBank/DDBJ databases">
        <title>Novel species of genus Flectobacillus isolated from stream in China.</title>
        <authorList>
            <person name="Lu H."/>
        </authorList>
    </citation>
    <scope>NUCLEOTIDE SEQUENCE [LARGE SCALE GENOMIC DNA]</scope>
    <source>
        <strain evidence="2 3">KCTC 42575</strain>
    </source>
</reference>
<name>A0ABT6YAD8_9BACT</name>
<sequence>MKKYFFLMLFLWVSILSQAQSPLKIQVTMLPPYPTTISDLQTRSNQVVILVQNLSRQSYTFVLGGELTDDNGVSLKAVPFVGQTTLTVNALQSLRLSANDFSRIFDINKIQVSGIDKNTLIRTGAIPEGSYRLCLRAYDPATLRPISDEEPLGCSNTFPIQSIEPPIILRPQNETEVMVSTPQNIQFAWTVPAQAPAGTRYIFRIKELPTGQNPNNIMRLGTPYILEQQTNVNFLNYGPSFPLLVAGRSYAFSVQAVDPTGRTSFRNQGYSEIYQFTYQTQKARDIDNAISILVPKKCGDDIKAGINIAFYLRWKPQRPTVPERYNLVITDSKQSVVVNKTLSNPYFQEDDISKIGVVNGNKYNMKVQQIDPNNNQVVAEQSCDFTFRKKDSILVVAQRHIKGKLTYAYPEQTAAYKASNASLALYLQEVIDKGGNDYRVLDEKLMSQTTTLSDGSFDFGVNDFNKVNQPTGKFFKGQPITTIFKIVSDSPYYKDYPNAVLFNTKDGDIDLGLIKTEAKGFKLKVRLQEGYKNISKKEILENRTVYLYRLKKASSSSSNTGGWQIGSGTVPNGFGGGIGNNTPGIGLGGNSYSGVRPPVEGMITRFSSAGVPSPSIDPRDVDLFAKKSSNYELIATEKTDNNGEALFENLLCKADENDVYYLWTSEMDIKDAQPFSISFSKNMNVTQSTTLTVISPFPPTATLTGKIISKYSDPNETDLAPLANTTVKAQVMYVMKNAKGVNYNISGQHQVSPDGTPSVVIRNNYSFSGQPEYADSDMIIGTGKTTNDGSFSMIINFDKMPKWGLVKKNMTIGNTSGEFPSYVTGDLYRYIRIVVESPYYCSPDDNLEIYPLESKNVGTLMSLVQSFSLEVAVKSNSDPNQASPNSALSGMDVFLLRAWKSRPAGVPQNEGMHLNTYASDNNGKGYEIISKEVTNGSGKVLLKRLIRHSGIASDVYYLAVQSNPNSGTNNTYGNLDKSDKSNFPSDYVGIIISQDNEKTNNAFGAYTFNSEYNHFQNSTTRLMSPAKPRLSYRVVRKDKATDGVASASASMVFKKLFSKETISTYSDKDGYVVFNNLQTGLESTLTISHPSYNYENQDEYTESIPALKNGVQLVQKEIPLTPKGLVAGTIVNEQNKGVGAYVKVGKGPYVETSANTGIYFTYAIPKMLSLVNVIPKDISYFEENAWVTVPDGVKVLDKITVYQRNHRVKFRVMGETQLVTLNANGKTTTKNVIQAIEKASVDILGQVFYSDKDGWVEAQFKNVSVNYLQMKVSSPAKMGYIPQTIAFTNEESREYQLYDDVILKNGFKIAGKVILNGQPVKGAEVSMTAGINGVSYTTQSEADGSFKLSYPEAASYARVVATYNPNNGKAYIGDEVYVNTQNAKNVTLNIKESDFNITTLWGFPIQIEQAQKQANGNLLVRGTISFNKTNTGNGTVQGPGGIQVNTNLDNVMVFKLFDSDMKVSFYGAEFSKVGDKTVCVSQKVNLQHSYLKMRYNDTYNTKTVPANSDYYLSIVKSGDLSSSVNGLTQIIDNSFKYPSSHLEFDENEFYFAINNNGVLNRNIPIISSLPDIPSKFNICNKQGNPIKFKFIGFDAQAQTATSTISGSKIILDVSLDCKIPNANPSAFKLNVGKIELTSDQVKAVTGQAMSFNLAGKWSVEVKNWSISPTEGGITSSNGIIKTGKIDVPFSSFMLRSNLLDISDFKVESLNVAGIAQLQTTVSGDKIYFGYDAKTGSDASGHWKLSVPSGSAGYAGRIKKEDLVKFKGFPNQDITLSMISLLDNGEDILSFSNESSNYKLFNLVNFKPNTINTGADYFSLVGSGSIGIQRVANDQMLVVKFVKSTPAIQLSTFDLGFEAKGYVRFSSVAGADMQTFENGRFVATGKIEEPGKLQPIKVALIHTPTETKIVPVETEFPNLPKQSIPIGGSGASDTKLRNIALTLTASPNQDWSFLTFEGDLDNYKGTQSQSNRIKFTVFGEIKASDQKIQADNLPSLPGLQLTYDIEKKRLIGTIDLSKLTQGVEGLEMKGVAQVLFDPQGWILTAAGIVSNVPLPDPTVLKAGLLIGSYSQALPAESSSVLFTYVREKQLPCSFAQGFAGFYVTGERPMPLDGLSMEIDLVIASAYFSVDAFMDAYFYGNLFGTVDFGAGIRAKVHADYGLKAITCTSLTGSVDAEAAIKIQVQKSKGNFSANLNAKLGNSNKICLKQQIPLLFDCGSTLFDDCLEKGFCVSFSGGTSGVSADLSLSPCKTEPCK</sequence>
<evidence type="ECO:0000256" key="1">
    <source>
        <dbReference type="SAM" id="SignalP"/>
    </source>
</evidence>
<dbReference type="RefSeq" id="WP_283345216.1">
    <property type="nucleotide sequence ID" value="NZ_JASHIF010000011.1"/>
</dbReference>
<comment type="caution">
    <text evidence="2">The sequence shown here is derived from an EMBL/GenBank/DDBJ whole genome shotgun (WGS) entry which is preliminary data.</text>
</comment>
<dbReference type="Proteomes" id="UP001236507">
    <property type="component" value="Unassembled WGS sequence"/>
</dbReference>
<organism evidence="2 3">
    <name type="scientific">Flectobacillus roseus</name>
    <dbReference type="NCBI Taxonomy" id="502259"/>
    <lineage>
        <taxon>Bacteria</taxon>
        <taxon>Pseudomonadati</taxon>
        <taxon>Bacteroidota</taxon>
        <taxon>Cytophagia</taxon>
        <taxon>Cytophagales</taxon>
        <taxon>Flectobacillaceae</taxon>
        <taxon>Flectobacillus</taxon>
    </lineage>
</organism>
<keyword evidence="3" id="KW-1185">Reference proteome</keyword>
<evidence type="ECO:0000313" key="3">
    <source>
        <dbReference type="Proteomes" id="UP001236507"/>
    </source>
</evidence>